<dbReference type="RefSeq" id="WP_120709816.1">
    <property type="nucleotide sequence ID" value="NZ_RBCJ01000001.1"/>
</dbReference>
<dbReference type="OrthoDB" id="1435675at2"/>
<keyword evidence="3" id="KW-1185">Reference proteome</keyword>
<keyword evidence="1" id="KW-0732">Signal</keyword>
<gene>
    <name evidence="2" type="ORF">D7Z94_01935</name>
</gene>
<dbReference type="EMBL" id="RBCJ01000001">
    <property type="protein sequence ID" value="RKN82626.1"/>
    <property type="molecule type" value="Genomic_DNA"/>
</dbReference>
<feature type="signal peptide" evidence="1">
    <location>
        <begin position="1"/>
        <end position="23"/>
    </location>
</feature>
<dbReference type="AlphaFoldDB" id="A0A3B0CHA9"/>
<protein>
    <recommendedName>
        <fullName evidence="4">Lipoprotein</fullName>
    </recommendedName>
</protein>
<proteinExistence type="predicted"/>
<sequence length="148" mass="17165">MFIRSLISILTVFLILSCDSGDASVQNALELNRQKWQRQDIKNYSIQEKHLCFCAGLEWQIFVQDGVKDTVIVSEPYVDYQPYADTFERSRFIEEAFEFIQNFDTNNVDSFEVTYNSKYGYPTEISIDSKKGVADDEITFAYSNFSPN</sequence>
<evidence type="ECO:0008006" key="4">
    <source>
        <dbReference type="Google" id="ProtNLM"/>
    </source>
</evidence>
<reference evidence="2 3" key="1">
    <citation type="submission" date="2018-10" db="EMBL/GenBank/DDBJ databases">
        <title>Ulvibacterium marinum gen. nov., sp. nov., a novel marine bacterium of the family Flavobacteriaceae, isolated from a culture of the green alga Ulva prolifera.</title>
        <authorList>
            <person name="Zhang Z."/>
        </authorList>
    </citation>
    <scope>NUCLEOTIDE SEQUENCE [LARGE SCALE GENOMIC DNA]</scope>
    <source>
        <strain evidence="2 3">CCMM003</strain>
    </source>
</reference>
<dbReference type="Proteomes" id="UP000276603">
    <property type="component" value="Unassembled WGS sequence"/>
</dbReference>
<dbReference type="InterPro" id="IPR046172">
    <property type="entry name" value="DUF6174"/>
</dbReference>
<evidence type="ECO:0000313" key="3">
    <source>
        <dbReference type="Proteomes" id="UP000276603"/>
    </source>
</evidence>
<evidence type="ECO:0000313" key="2">
    <source>
        <dbReference type="EMBL" id="RKN82626.1"/>
    </source>
</evidence>
<organism evidence="2 3">
    <name type="scientific">Ulvibacterium marinum</name>
    <dbReference type="NCBI Taxonomy" id="2419782"/>
    <lineage>
        <taxon>Bacteria</taxon>
        <taxon>Pseudomonadati</taxon>
        <taxon>Bacteroidota</taxon>
        <taxon>Flavobacteriia</taxon>
        <taxon>Flavobacteriales</taxon>
        <taxon>Flavobacteriaceae</taxon>
        <taxon>Ulvibacterium</taxon>
    </lineage>
</organism>
<dbReference type="Pfam" id="PF19671">
    <property type="entry name" value="DUF6174"/>
    <property type="match status" value="1"/>
</dbReference>
<accession>A0A3B0CHA9</accession>
<evidence type="ECO:0000256" key="1">
    <source>
        <dbReference type="SAM" id="SignalP"/>
    </source>
</evidence>
<dbReference type="PROSITE" id="PS51257">
    <property type="entry name" value="PROKAR_LIPOPROTEIN"/>
    <property type="match status" value="1"/>
</dbReference>
<name>A0A3B0CHA9_9FLAO</name>
<feature type="chain" id="PRO_5017178039" description="Lipoprotein" evidence="1">
    <location>
        <begin position="24"/>
        <end position="148"/>
    </location>
</feature>
<comment type="caution">
    <text evidence="2">The sequence shown here is derived from an EMBL/GenBank/DDBJ whole genome shotgun (WGS) entry which is preliminary data.</text>
</comment>